<protein>
    <submittedName>
        <fullName evidence="2">Uncharacterized protein</fullName>
    </submittedName>
</protein>
<accession>A0ABD1YUS5</accession>
<evidence type="ECO:0000313" key="3">
    <source>
        <dbReference type="Proteomes" id="UP001605036"/>
    </source>
</evidence>
<feature type="compositionally biased region" description="Basic and acidic residues" evidence="1">
    <location>
        <begin position="19"/>
        <end position="31"/>
    </location>
</feature>
<name>A0ABD1YUS5_9MARC</name>
<keyword evidence="3" id="KW-1185">Reference proteome</keyword>
<organism evidence="2 3">
    <name type="scientific">Riccia fluitans</name>
    <dbReference type="NCBI Taxonomy" id="41844"/>
    <lineage>
        <taxon>Eukaryota</taxon>
        <taxon>Viridiplantae</taxon>
        <taxon>Streptophyta</taxon>
        <taxon>Embryophyta</taxon>
        <taxon>Marchantiophyta</taxon>
        <taxon>Marchantiopsida</taxon>
        <taxon>Marchantiidae</taxon>
        <taxon>Marchantiales</taxon>
        <taxon>Ricciaceae</taxon>
        <taxon>Riccia</taxon>
    </lineage>
</organism>
<evidence type="ECO:0000256" key="1">
    <source>
        <dbReference type="SAM" id="MobiDB-lite"/>
    </source>
</evidence>
<dbReference type="EMBL" id="JBHFFA010000003">
    <property type="protein sequence ID" value="KAL2634199.1"/>
    <property type="molecule type" value="Genomic_DNA"/>
</dbReference>
<comment type="caution">
    <text evidence="2">The sequence shown here is derived from an EMBL/GenBank/DDBJ whole genome shotgun (WGS) entry which is preliminary data.</text>
</comment>
<feature type="region of interest" description="Disordered" evidence="1">
    <location>
        <begin position="1"/>
        <end position="31"/>
    </location>
</feature>
<dbReference type="Proteomes" id="UP001605036">
    <property type="component" value="Unassembled WGS sequence"/>
</dbReference>
<gene>
    <name evidence="2" type="ORF">R1flu_005678</name>
</gene>
<evidence type="ECO:0000313" key="2">
    <source>
        <dbReference type="EMBL" id="KAL2634199.1"/>
    </source>
</evidence>
<reference evidence="2 3" key="1">
    <citation type="submission" date="2024-09" db="EMBL/GenBank/DDBJ databases">
        <title>Chromosome-scale assembly of Riccia fluitans.</title>
        <authorList>
            <person name="Paukszto L."/>
            <person name="Sawicki J."/>
            <person name="Karawczyk K."/>
            <person name="Piernik-Szablinska J."/>
            <person name="Szczecinska M."/>
            <person name="Mazdziarz M."/>
        </authorList>
    </citation>
    <scope>NUCLEOTIDE SEQUENCE [LARGE SCALE GENOMIC DNA]</scope>
    <source>
        <strain evidence="2">Rf_01</strain>
        <tissue evidence="2">Aerial parts of the thallus</tissue>
    </source>
</reference>
<dbReference type="AlphaFoldDB" id="A0ABD1YUS5"/>
<proteinExistence type="predicted"/>
<sequence length="76" mass="8843">MIANFMIKRDSIKRRRERGHQGGDREIGDARERGKAIGSHFVLSRKSMECWSGVNQDAVHGLDFDERLFENILNRQ</sequence>